<dbReference type="InterPro" id="IPR014748">
    <property type="entry name" value="Enoyl-CoA_hydra_C"/>
</dbReference>
<dbReference type="EMBL" id="FCOF02000008">
    <property type="protein sequence ID" value="SAK57152.1"/>
    <property type="molecule type" value="Genomic_DNA"/>
</dbReference>
<comment type="similarity">
    <text evidence="1 3">Belongs to the enoyl-CoA hydratase/isomerase family.</text>
</comment>
<dbReference type="FunFam" id="3.90.226.10:FF:000009">
    <property type="entry name" value="Carnitinyl-CoA dehydratase"/>
    <property type="match status" value="1"/>
</dbReference>
<dbReference type="PROSITE" id="PS00166">
    <property type="entry name" value="ENOYL_COA_HYDRATASE"/>
    <property type="match status" value="1"/>
</dbReference>
<dbReference type="GO" id="GO:0016836">
    <property type="term" value="F:hydro-lyase activity"/>
    <property type="evidence" value="ECO:0007669"/>
    <property type="project" value="UniProtKB-ARBA"/>
</dbReference>
<dbReference type="CDD" id="cd06558">
    <property type="entry name" value="crotonase-like"/>
    <property type="match status" value="1"/>
</dbReference>
<dbReference type="Pfam" id="PF00378">
    <property type="entry name" value="ECH_1"/>
    <property type="match status" value="1"/>
</dbReference>
<dbReference type="InterPro" id="IPR001753">
    <property type="entry name" value="Enoyl-CoA_hydra/iso"/>
</dbReference>
<evidence type="ECO:0000313" key="5">
    <source>
        <dbReference type="Proteomes" id="UP000054870"/>
    </source>
</evidence>
<dbReference type="RefSeq" id="WP_061124112.1">
    <property type="nucleotide sequence ID" value="NZ_FCOF02000008.1"/>
</dbReference>
<name>A0A158AH56_9BURK</name>
<dbReference type="GO" id="GO:0006635">
    <property type="term" value="P:fatty acid beta-oxidation"/>
    <property type="evidence" value="ECO:0007669"/>
    <property type="project" value="TreeGrafter"/>
</dbReference>
<reference evidence="4" key="1">
    <citation type="submission" date="2016-01" db="EMBL/GenBank/DDBJ databases">
        <authorList>
            <person name="Peeters C."/>
        </authorList>
    </citation>
    <scope>NUCLEOTIDE SEQUENCE [LARGE SCALE GENOMIC DNA]</scope>
    <source>
        <strain evidence="4">LMG 29318</strain>
    </source>
</reference>
<organism evidence="4 5">
    <name type="scientific">Caballeronia catudaia</name>
    <dbReference type="NCBI Taxonomy" id="1777136"/>
    <lineage>
        <taxon>Bacteria</taxon>
        <taxon>Pseudomonadati</taxon>
        <taxon>Pseudomonadota</taxon>
        <taxon>Betaproteobacteria</taxon>
        <taxon>Burkholderiales</taxon>
        <taxon>Burkholderiaceae</taxon>
        <taxon>Caballeronia</taxon>
    </lineage>
</organism>
<dbReference type="Gene3D" id="1.10.12.10">
    <property type="entry name" value="Lyase 2-enoyl-coa Hydratase, Chain A, domain 2"/>
    <property type="match status" value="1"/>
</dbReference>
<comment type="caution">
    <text evidence="4">The sequence shown here is derived from an EMBL/GenBank/DDBJ whole genome shotgun (WGS) entry which is preliminary data.</text>
</comment>
<evidence type="ECO:0000256" key="2">
    <source>
        <dbReference type="ARBA" id="ARBA00023239"/>
    </source>
</evidence>
<evidence type="ECO:0000256" key="3">
    <source>
        <dbReference type="RuleBase" id="RU003707"/>
    </source>
</evidence>
<dbReference type="OrthoDB" id="9775794at2"/>
<keyword evidence="2" id="KW-0456">Lyase</keyword>
<dbReference type="Proteomes" id="UP000054870">
    <property type="component" value="Unassembled WGS sequence"/>
</dbReference>
<sequence length="267" mass="28637">MTFRYSVSDHVAVVTLDRPEALNALDLDSLTELRAQLANARDDDDVRVIVITGAGAKSFCVGADLKRTLPPSTSFGSSFVKSIDRAGAEGIYVRLMELSSLRIFKPMIAAINGYCLGGGLELALQCDLRIASKSAVFGLPEAVVASIPAVCGIQALQRAVPSAIAMKMLFTGAKIDAEYAHRIGLISDIAEPEALLDDALTLARSIASNGPLAVQMIKKVIETSANVPLAQALEFTELAWGAMRESEDRVEGRKAFAEKRKPLYRGR</sequence>
<keyword evidence="5" id="KW-1185">Reference proteome</keyword>
<dbReference type="PANTHER" id="PTHR11941">
    <property type="entry name" value="ENOYL-COA HYDRATASE-RELATED"/>
    <property type="match status" value="1"/>
</dbReference>
<proteinExistence type="inferred from homology"/>
<evidence type="ECO:0000256" key="1">
    <source>
        <dbReference type="ARBA" id="ARBA00005254"/>
    </source>
</evidence>
<protein>
    <submittedName>
        <fullName evidence="4">Short chain enoyl-CoA hydratase</fullName>
    </submittedName>
</protein>
<gene>
    <name evidence="4" type="ORF">AWB75_02186</name>
</gene>
<dbReference type="FunFam" id="1.10.12.10:FF:000001">
    <property type="entry name" value="Probable enoyl-CoA hydratase, mitochondrial"/>
    <property type="match status" value="1"/>
</dbReference>
<dbReference type="Gene3D" id="3.90.226.10">
    <property type="entry name" value="2-enoyl-CoA Hydratase, Chain A, domain 1"/>
    <property type="match status" value="1"/>
</dbReference>
<evidence type="ECO:0000313" key="4">
    <source>
        <dbReference type="EMBL" id="SAK57152.1"/>
    </source>
</evidence>
<dbReference type="PANTHER" id="PTHR11941:SF54">
    <property type="entry name" value="ENOYL-COA HYDRATASE, MITOCHONDRIAL"/>
    <property type="match status" value="1"/>
</dbReference>
<dbReference type="InterPro" id="IPR018376">
    <property type="entry name" value="Enoyl-CoA_hyd/isom_CS"/>
</dbReference>
<dbReference type="AlphaFoldDB" id="A0A158AH56"/>
<dbReference type="SUPFAM" id="SSF52096">
    <property type="entry name" value="ClpP/crotonase"/>
    <property type="match status" value="1"/>
</dbReference>
<dbReference type="InterPro" id="IPR029045">
    <property type="entry name" value="ClpP/crotonase-like_dom_sf"/>
</dbReference>
<accession>A0A158AH56</accession>